<dbReference type="CDD" id="cd04077">
    <property type="entry name" value="Peptidases_S8_PCSK9_ProteinaseK_like"/>
    <property type="match status" value="1"/>
</dbReference>
<dbReference type="InterPro" id="IPR023827">
    <property type="entry name" value="Peptidase_S8_Asp-AS"/>
</dbReference>
<evidence type="ECO:0000256" key="7">
    <source>
        <dbReference type="SAM" id="MobiDB-lite"/>
    </source>
</evidence>
<evidence type="ECO:0000259" key="8">
    <source>
        <dbReference type="Pfam" id="PF00082"/>
    </source>
</evidence>
<gene>
    <name evidence="9" type="ORF">BN7_234</name>
</gene>
<keyword evidence="10" id="KW-1185">Reference proteome</keyword>
<evidence type="ECO:0000256" key="3">
    <source>
        <dbReference type="ARBA" id="ARBA00022801"/>
    </source>
</evidence>
<dbReference type="SUPFAM" id="SSF52743">
    <property type="entry name" value="Subtilisin-like"/>
    <property type="match status" value="1"/>
</dbReference>
<evidence type="ECO:0000256" key="5">
    <source>
        <dbReference type="PROSITE-ProRule" id="PRU01240"/>
    </source>
</evidence>
<dbReference type="InterPro" id="IPR000209">
    <property type="entry name" value="Peptidase_S8/S53_dom"/>
</dbReference>
<dbReference type="HOGENOM" id="CLU_011263_1_0_1"/>
<comment type="caution">
    <text evidence="9">The sequence shown here is derived from an EMBL/GenBank/DDBJ whole genome shotgun (WGS) entry which is preliminary data.</text>
</comment>
<keyword evidence="4 5" id="KW-0720">Serine protease</keyword>
<feature type="active site" description="Charge relay system" evidence="5">
    <location>
        <position position="144"/>
    </location>
</feature>
<organism evidence="9 10">
    <name type="scientific">Wickerhamomyces ciferrii (strain ATCC 14091 / BCRC 22168 / CBS 111 / JCM 3599 / NBRC 0793 / NRRL Y-1031 F-60-10)</name>
    <name type="common">Yeast</name>
    <name type="synonym">Pichia ciferrii</name>
    <dbReference type="NCBI Taxonomy" id="1206466"/>
    <lineage>
        <taxon>Eukaryota</taxon>
        <taxon>Fungi</taxon>
        <taxon>Dikarya</taxon>
        <taxon>Ascomycota</taxon>
        <taxon>Saccharomycotina</taxon>
        <taxon>Saccharomycetes</taxon>
        <taxon>Phaffomycetales</taxon>
        <taxon>Wickerhamomycetaceae</taxon>
        <taxon>Wickerhamomyces</taxon>
    </lineage>
</organism>
<sequence length="425" mass="45423">MFDVNTKDKSPDDFFAESIASLLNIEKKEDNTVEIGKFKAIITDIQDDLLSQLIDNPSVINIFPDVDVKLFDNDHQYPKGVIRKSLESTDSFSKFVKRDDITVQQNAPRHLSRLSKREGIWDQSGPYEDQYDSTGEGVTAYVLDTGIATTNRDFEGRAKFGVSYVLFGIPGDFNGHGTHVAGIIGSKTYGVAKKVDIVDVKILGALGSGSLSSIIRGIEWANNDRKKKNVKAVANLSLGSSFNNALNQAVDAAVDDGLVIVVAAGNENQNVSGTSPASSSKAITVGALDDRSDTIALFSNWGPSVDIFAPGVAVTSLSNSIFGGTNTFSGTSQASPVVAGLVAILLGKGIEVADIKNELIRLSTKNAISAPTFENNDDYSDTVNRVAYNGVVDSPDTIENPSTAEPDESLRPRTGWPFQSSFNGA</sequence>
<dbReference type="InterPro" id="IPR034193">
    <property type="entry name" value="PCSK9_ProteinaseK-like"/>
</dbReference>
<protein>
    <recommendedName>
        <fullName evidence="8">Peptidase S8/S53 domain-containing protein</fullName>
    </recommendedName>
</protein>
<dbReference type="InterPro" id="IPR015500">
    <property type="entry name" value="Peptidase_S8_subtilisin-rel"/>
</dbReference>
<dbReference type="InterPro" id="IPR022398">
    <property type="entry name" value="Peptidase_S8_His-AS"/>
</dbReference>
<dbReference type="GO" id="GO:0006508">
    <property type="term" value="P:proteolysis"/>
    <property type="evidence" value="ECO:0007669"/>
    <property type="project" value="UniProtKB-KW"/>
</dbReference>
<dbReference type="STRING" id="1206466.K0K770"/>
<dbReference type="InParanoid" id="K0K770"/>
<comment type="similarity">
    <text evidence="1 5 6">Belongs to the peptidase S8 family.</text>
</comment>
<dbReference type="EMBL" id="CAIF01000003">
    <property type="protein sequence ID" value="CCH40700.1"/>
    <property type="molecule type" value="Genomic_DNA"/>
</dbReference>
<feature type="domain" description="Peptidase S8/S53" evidence="8">
    <location>
        <begin position="135"/>
        <end position="365"/>
    </location>
</feature>
<evidence type="ECO:0000256" key="6">
    <source>
        <dbReference type="RuleBase" id="RU003355"/>
    </source>
</evidence>
<feature type="active site" description="Charge relay system" evidence="5">
    <location>
        <position position="332"/>
    </location>
</feature>
<name>K0K770_WICCF</name>
<dbReference type="FunFam" id="3.40.50.200:FF:000007">
    <property type="entry name" value="Subtilisin-like serine protease"/>
    <property type="match status" value="1"/>
</dbReference>
<keyword evidence="3 5" id="KW-0378">Hydrolase</keyword>
<reference evidence="9 10" key="1">
    <citation type="journal article" date="2012" name="Eukaryot. Cell">
        <title>Draft genome sequence of Wickerhamomyces ciferrii NRRL Y-1031 F-60-10.</title>
        <authorList>
            <person name="Schneider J."/>
            <person name="Andrea H."/>
            <person name="Blom J."/>
            <person name="Jaenicke S."/>
            <person name="Ruckert C."/>
            <person name="Schorsch C."/>
            <person name="Szczepanowski R."/>
            <person name="Farwick M."/>
            <person name="Goesmann A."/>
            <person name="Puhler A."/>
            <person name="Schaffer S."/>
            <person name="Tauch A."/>
            <person name="Kohler T."/>
            <person name="Brinkrolf K."/>
        </authorList>
    </citation>
    <scope>NUCLEOTIDE SEQUENCE [LARGE SCALE GENOMIC DNA]</scope>
    <source>
        <strain evidence="10">ATCC 14091 / BCRC 22168 / CBS 111 / JCM 3599 / NBRC 0793 / NRRL Y-1031 F-60-10</strain>
    </source>
</reference>
<dbReference type="PANTHER" id="PTHR43806">
    <property type="entry name" value="PEPTIDASE S8"/>
    <property type="match status" value="1"/>
</dbReference>
<dbReference type="PROSITE" id="PS00138">
    <property type="entry name" value="SUBTILASE_SER"/>
    <property type="match status" value="1"/>
</dbReference>
<dbReference type="InterPro" id="IPR050131">
    <property type="entry name" value="Peptidase_S8_subtilisin-like"/>
</dbReference>
<evidence type="ECO:0000256" key="4">
    <source>
        <dbReference type="ARBA" id="ARBA00022825"/>
    </source>
</evidence>
<dbReference type="Gene3D" id="3.40.50.200">
    <property type="entry name" value="Peptidase S8/S53 domain"/>
    <property type="match status" value="1"/>
</dbReference>
<dbReference type="PROSITE" id="PS00137">
    <property type="entry name" value="SUBTILASE_HIS"/>
    <property type="match status" value="1"/>
</dbReference>
<dbReference type="InterPro" id="IPR023828">
    <property type="entry name" value="Peptidase_S8_Ser-AS"/>
</dbReference>
<accession>K0K770</accession>
<dbReference type="FunCoup" id="K0K770">
    <property type="interactions" value="23"/>
</dbReference>
<evidence type="ECO:0000313" key="10">
    <source>
        <dbReference type="Proteomes" id="UP000009328"/>
    </source>
</evidence>
<dbReference type="Pfam" id="PF00082">
    <property type="entry name" value="Peptidase_S8"/>
    <property type="match status" value="1"/>
</dbReference>
<dbReference type="eggNOG" id="KOG1153">
    <property type="taxonomic scope" value="Eukaryota"/>
</dbReference>
<proteinExistence type="inferred from homology"/>
<dbReference type="Proteomes" id="UP000009328">
    <property type="component" value="Unassembled WGS sequence"/>
</dbReference>
<dbReference type="AlphaFoldDB" id="K0K770"/>
<feature type="region of interest" description="Disordered" evidence="7">
    <location>
        <begin position="392"/>
        <end position="425"/>
    </location>
</feature>
<feature type="active site" description="Charge relay system" evidence="5">
    <location>
        <position position="176"/>
    </location>
</feature>
<evidence type="ECO:0000256" key="2">
    <source>
        <dbReference type="ARBA" id="ARBA00022670"/>
    </source>
</evidence>
<evidence type="ECO:0000313" key="9">
    <source>
        <dbReference type="EMBL" id="CCH40700.1"/>
    </source>
</evidence>
<dbReference type="InterPro" id="IPR036852">
    <property type="entry name" value="Peptidase_S8/S53_dom_sf"/>
</dbReference>
<keyword evidence="2 5" id="KW-0645">Protease</keyword>
<dbReference type="GO" id="GO:0004252">
    <property type="term" value="F:serine-type endopeptidase activity"/>
    <property type="evidence" value="ECO:0007669"/>
    <property type="project" value="UniProtKB-UniRule"/>
</dbReference>
<dbReference type="PROSITE" id="PS00136">
    <property type="entry name" value="SUBTILASE_ASP"/>
    <property type="match status" value="1"/>
</dbReference>
<evidence type="ECO:0000256" key="1">
    <source>
        <dbReference type="ARBA" id="ARBA00011073"/>
    </source>
</evidence>
<dbReference type="PRINTS" id="PR00723">
    <property type="entry name" value="SUBTILISIN"/>
</dbReference>
<dbReference type="PROSITE" id="PS51892">
    <property type="entry name" value="SUBTILASE"/>
    <property type="match status" value="1"/>
</dbReference>
<dbReference type="PANTHER" id="PTHR43806:SF13">
    <property type="entry name" value="SUBTILASE-TYPE PROTEINASE RRT12"/>
    <property type="match status" value="1"/>
</dbReference>